<comment type="catalytic activity">
    <reaction evidence="1">
        <text>ATP + protein L-histidine = ADP + protein N-phospho-L-histidine.</text>
        <dbReference type="EC" id="2.7.13.3"/>
    </reaction>
</comment>
<evidence type="ECO:0000259" key="11">
    <source>
        <dbReference type="PROSITE" id="PS50109"/>
    </source>
</evidence>
<keyword evidence="13" id="KW-0067">ATP-binding</keyword>
<feature type="region of interest" description="Disordered" evidence="10">
    <location>
        <begin position="789"/>
        <end position="812"/>
    </location>
</feature>
<evidence type="ECO:0000256" key="1">
    <source>
        <dbReference type="ARBA" id="ARBA00000085"/>
    </source>
</evidence>
<dbReference type="Pfam" id="PF02518">
    <property type="entry name" value="HATPase_c"/>
    <property type="match status" value="1"/>
</dbReference>
<dbReference type="PANTHER" id="PTHR45339">
    <property type="entry name" value="HYBRID SIGNAL TRANSDUCTION HISTIDINE KINASE J"/>
    <property type="match status" value="1"/>
</dbReference>
<dbReference type="InterPro" id="IPR005467">
    <property type="entry name" value="His_kinase_dom"/>
</dbReference>
<comment type="function">
    <text evidence="7">May play the central regulatory role in sporulation. It may be an element of the effector pathway responsible for the activation of sporulation genes in response to nutritional stress. Spo0A may act in concert with spo0H (a sigma factor) to control the expression of some genes that are critical to the sporulation process.</text>
</comment>
<evidence type="ECO:0000259" key="12">
    <source>
        <dbReference type="PROSITE" id="PS50110"/>
    </source>
</evidence>
<dbReference type="Gene3D" id="3.30.450.20">
    <property type="entry name" value="PAS domain"/>
    <property type="match status" value="1"/>
</dbReference>
<dbReference type="SUPFAM" id="SSF52172">
    <property type="entry name" value="CheY-like"/>
    <property type="match status" value="1"/>
</dbReference>
<evidence type="ECO:0000313" key="14">
    <source>
        <dbReference type="Proteomes" id="UP001524502"/>
    </source>
</evidence>
<keyword evidence="9" id="KW-0175">Coiled coil</keyword>
<dbReference type="InterPro" id="IPR036097">
    <property type="entry name" value="HisK_dim/P_sf"/>
</dbReference>
<dbReference type="CDD" id="cd00075">
    <property type="entry name" value="HATPase"/>
    <property type="match status" value="1"/>
</dbReference>
<reference evidence="13 14" key="1">
    <citation type="submission" date="2022-06" db="EMBL/GenBank/DDBJ databases">
        <title>Isolation of gut microbiota from human fecal samples.</title>
        <authorList>
            <person name="Pamer E.G."/>
            <person name="Barat B."/>
            <person name="Waligurski E."/>
            <person name="Medina S."/>
            <person name="Paddock L."/>
            <person name="Mostad J."/>
        </authorList>
    </citation>
    <scope>NUCLEOTIDE SEQUENCE [LARGE SCALE GENOMIC DNA]</scope>
    <source>
        <strain evidence="13 14">SL.3.17</strain>
    </source>
</reference>
<dbReference type="PROSITE" id="PS50109">
    <property type="entry name" value="HIS_KIN"/>
    <property type="match status" value="1"/>
</dbReference>
<dbReference type="EMBL" id="JANFXK010000009">
    <property type="protein sequence ID" value="MCQ4636946.1"/>
    <property type="molecule type" value="Genomic_DNA"/>
</dbReference>
<dbReference type="SMART" id="SM00448">
    <property type="entry name" value="REC"/>
    <property type="match status" value="1"/>
</dbReference>
<dbReference type="InterPro" id="IPR001789">
    <property type="entry name" value="Sig_transdc_resp-reg_receiver"/>
</dbReference>
<dbReference type="SMART" id="SM00388">
    <property type="entry name" value="HisKA"/>
    <property type="match status" value="1"/>
</dbReference>
<dbReference type="InterPro" id="IPR003594">
    <property type="entry name" value="HATPase_dom"/>
</dbReference>
<proteinExistence type="predicted"/>
<evidence type="ECO:0000313" key="13">
    <source>
        <dbReference type="EMBL" id="MCQ4636946.1"/>
    </source>
</evidence>
<dbReference type="CDD" id="cd00082">
    <property type="entry name" value="HisKA"/>
    <property type="match status" value="1"/>
</dbReference>
<name>A0ABT1RP52_9FIRM</name>
<feature type="coiled-coil region" evidence="9">
    <location>
        <begin position="523"/>
        <end position="550"/>
    </location>
</feature>
<accession>A0ABT1RP52</accession>
<dbReference type="SUPFAM" id="SSF47384">
    <property type="entry name" value="Homodimeric domain of signal transducing histidine kinase"/>
    <property type="match status" value="1"/>
</dbReference>
<dbReference type="Pfam" id="PF00512">
    <property type="entry name" value="HisKA"/>
    <property type="match status" value="1"/>
</dbReference>
<evidence type="ECO:0000256" key="7">
    <source>
        <dbReference type="ARBA" id="ARBA00024867"/>
    </source>
</evidence>
<dbReference type="InterPro" id="IPR004358">
    <property type="entry name" value="Sig_transdc_His_kin-like_C"/>
</dbReference>
<dbReference type="InterPro" id="IPR011006">
    <property type="entry name" value="CheY-like_superfamily"/>
</dbReference>
<evidence type="ECO:0000256" key="3">
    <source>
        <dbReference type="ARBA" id="ARBA00018672"/>
    </source>
</evidence>
<evidence type="ECO:0000256" key="4">
    <source>
        <dbReference type="ARBA" id="ARBA00022553"/>
    </source>
</evidence>
<keyword evidence="5" id="KW-0808">Transferase</keyword>
<dbReference type="SMART" id="SM00387">
    <property type="entry name" value="HATPase_c"/>
    <property type="match status" value="1"/>
</dbReference>
<keyword evidence="6" id="KW-0902">Two-component regulatory system</keyword>
<dbReference type="Gene3D" id="3.30.565.10">
    <property type="entry name" value="Histidine kinase-like ATPase, C-terminal domain"/>
    <property type="match status" value="1"/>
</dbReference>
<feature type="compositionally biased region" description="Basic and acidic residues" evidence="10">
    <location>
        <begin position="799"/>
        <end position="812"/>
    </location>
</feature>
<protein>
    <recommendedName>
        <fullName evidence="3">Stage 0 sporulation protein A homolog</fullName>
        <ecNumber evidence="2">2.7.13.3</ecNumber>
    </recommendedName>
</protein>
<dbReference type="PROSITE" id="PS50110">
    <property type="entry name" value="RESPONSE_REGULATORY"/>
    <property type="match status" value="1"/>
</dbReference>
<dbReference type="Gene3D" id="1.10.287.130">
    <property type="match status" value="1"/>
</dbReference>
<sequence length="943" mass="108375">MTDHFKDMRKVQEVLRQAQTGLWVIELENGKAPRFFADSIMQELLGLEEDLTPEECYQYWYERIEPPYRPMIQAAVEKISQDEHAEVQYPWAHPKWGRIFIRCGGVGDEGFQNGICLRGYHQNITNTVMLKQEYEAVMTAAQVAISQIYTLVISIDMAKTEYKCIHYSGKSLHLESCGPFEDFYRQMSLKMPTEDKAIFDSMLDTSEYRKNEYKDGMFRLCDDMGELHYYTYYSAHIRQDMEERVLITVRNVDDKQEAKRREDVLANLCQCYYSIYLFDLENNIEEPIWQETMIYRQREFPKGNLHTYYNKFVDRYVLKEDQEKMRRAGTPEFLRRVLSAAQPVYDVDFRRIYPDSIQWVRARFSVAEIKDGIVTKAVFANMNINEQKLKELEEEQNKKLYFEYQNIIQGLSSFYHSVFYIDLAEKTFQAYNWLRDLSVRMGENDSYPDLIETCCQSFIYEEDRPAFIRELSAEEIVSRISGGDTFYSLEFRRDYGGFFGWMRVHIILAETRNGVPEKIILASHSVEEEKEQEERNRRALHAAYEAAKDANEAKSSFLAQMSHDIRTPMNAILGMVSIASAHTDDPEKIRECLKKITVSGNYLLNLINEILDMSKIEKGQLELSEEPFSLAEVMQELTDMTRPEAQAKRQNIEFRAADIVHDRLLGDTGRIRQVMVNLIDNAVKYTMAGGSIFVAVKEKQVCMPGRGCFVFTVEDTGIGMDEDFLKHVFLPFSRADDAQVRHMPGTGLGMSIAQGIVSAMQGDIRAESEKDKGSRFTVTLYLKLDEDRKEPVSEGADSSQREEQEPRISSEQRKGVRILLAEDNSLNMEIARTILEEAGFTVDGAGNGLEAFRMFSASAAGTYQVILMDLQMPVMDGYTATKEIRRCGHSQAESIPIIALTANAFAEDIAKSLAAGMNDHVSKPIDYEALISILDRISLGSKE</sequence>
<feature type="modified residue" description="4-aspartylphosphate" evidence="8">
    <location>
        <position position="869"/>
    </location>
</feature>
<comment type="caution">
    <text evidence="13">The sequence shown here is derived from an EMBL/GenBank/DDBJ whole genome shotgun (WGS) entry which is preliminary data.</text>
</comment>
<dbReference type="SUPFAM" id="SSF55874">
    <property type="entry name" value="ATPase domain of HSP90 chaperone/DNA topoisomerase II/histidine kinase"/>
    <property type="match status" value="1"/>
</dbReference>
<gene>
    <name evidence="13" type="ORF">NE619_09400</name>
</gene>
<dbReference type="EC" id="2.7.13.3" evidence="2"/>
<evidence type="ECO:0000256" key="8">
    <source>
        <dbReference type="PROSITE-ProRule" id="PRU00169"/>
    </source>
</evidence>
<dbReference type="InterPro" id="IPR036890">
    <property type="entry name" value="HATPase_C_sf"/>
</dbReference>
<keyword evidence="4 8" id="KW-0597">Phosphoprotein</keyword>
<evidence type="ECO:0000256" key="10">
    <source>
        <dbReference type="SAM" id="MobiDB-lite"/>
    </source>
</evidence>
<organism evidence="13 14">
    <name type="scientific">Anaerovorax odorimutans</name>
    <dbReference type="NCBI Taxonomy" id="109327"/>
    <lineage>
        <taxon>Bacteria</taxon>
        <taxon>Bacillati</taxon>
        <taxon>Bacillota</taxon>
        <taxon>Clostridia</taxon>
        <taxon>Peptostreptococcales</taxon>
        <taxon>Anaerovoracaceae</taxon>
        <taxon>Anaerovorax</taxon>
    </lineage>
</organism>
<dbReference type="Proteomes" id="UP001524502">
    <property type="component" value="Unassembled WGS sequence"/>
</dbReference>
<dbReference type="PANTHER" id="PTHR45339:SF6">
    <property type="entry name" value="SENSORY HISTIDINE PROTEIN KINASE"/>
    <property type="match status" value="1"/>
</dbReference>
<keyword evidence="13" id="KW-0547">Nucleotide-binding</keyword>
<dbReference type="PRINTS" id="PR00344">
    <property type="entry name" value="BCTRLSENSOR"/>
</dbReference>
<evidence type="ECO:0000256" key="6">
    <source>
        <dbReference type="ARBA" id="ARBA00023012"/>
    </source>
</evidence>
<keyword evidence="14" id="KW-1185">Reference proteome</keyword>
<dbReference type="Pfam" id="PF00072">
    <property type="entry name" value="Response_reg"/>
    <property type="match status" value="1"/>
</dbReference>
<dbReference type="CDD" id="cd17546">
    <property type="entry name" value="REC_hyHK_CKI1_RcsC-like"/>
    <property type="match status" value="1"/>
</dbReference>
<dbReference type="Gene3D" id="3.40.50.2300">
    <property type="match status" value="1"/>
</dbReference>
<evidence type="ECO:0000256" key="2">
    <source>
        <dbReference type="ARBA" id="ARBA00012438"/>
    </source>
</evidence>
<evidence type="ECO:0000256" key="9">
    <source>
        <dbReference type="SAM" id="Coils"/>
    </source>
</evidence>
<feature type="domain" description="Response regulatory" evidence="12">
    <location>
        <begin position="817"/>
        <end position="938"/>
    </location>
</feature>
<evidence type="ECO:0000256" key="5">
    <source>
        <dbReference type="ARBA" id="ARBA00022777"/>
    </source>
</evidence>
<dbReference type="GO" id="GO:0005524">
    <property type="term" value="F:ATP binding"/>
    <property type="evidence" value="ECO:0007669"/>
    <property type="project" value="UniProtKB-KW"/>
</dbReference>
<feature type="domain" description="Histidine kinase" evidence="11">
    <location>
        <begin position="560"/>
        <end position="784"/>
    </location>
</feature>
<dbReference type="InterPro" id="IPR003661">
    <property type="entry name" value="HisK_dim/P_dom"/>
</dbReference>
<keyword evidence="5" id="KW-0418">Kinase</keyword>
<dbReference type="RefSeq" id="WP_256132135.1">
    <property type="nucleotide sequence ID" value="NZ_JANFXK010000009.1"/>
</dbReference>